<accession>X1FHK7</accession>
<name>X1FHK7_9ZZZZ</name>
<dbReference type="AlphaFoldDB" id="X1FHK7"/>
<reference evidence="1" key="1">
    <citation type="journal article" date="2014" name="Front. Microbiol.">
        <title>High frequency of phylogenetically diverse reductive dehalogenase-homologous genes in deep subseafloor sedimentary metagenomes.</title>
        <authorList>
            <person name="Kawai M."/>
            <person name="Futagami T."/>
            <person name="Toyoda A."/>
            <person name="Takaki Y."/>
            <person name="Nishi S."/>
            <person name="Hori S."/>
            <person name="Arai W."/>
            <person name="Tsubouchi T."/>
            <person name="Morono Y."/>
            <person name="Uchiyama I."/>
            <person name="Ito T."/>
            <person name="Fujiyama A."/>
            <person name="Inagaki F."/>
            <person name="Takami H."/>
        </authorList>
    </citation>
    <scope>NUCLEOTIDE SEQUENCE</scope>
    <source>
        <strain evidence="1">Expedition CK06-06</strain>
    </source>
</reference>
<proteinExistence type="predicted"/>
<sequence length="32" mass="3789">MTFKIIDVETYSSPRNLNVDNILEHYLTTCEE</sequence>
<feature type="non-terminal residue" evidence="1">
    <location>
        <position position="32"/>
    </location>
</feature>
<comment type="caution">
    <text evidence="1">The sequence shown here is derived from an EMBL/GenBank/DDBJ whole genome shotgun (WGS) entry which is preliminary data.</text>
</comment>
<evidence type="ECO:0000313" key="1">
    <source>
        <dbReference type="EMBL" id="GAH28884.1"/>
    </source>
</evidence>
<gene>
    <name evidence="1" type="ORF">S01H4_66957</name>
</gene>
<protein>
    <submittedName>
        <fullName evidence="1">Uncharacterized protein</fullName>
    </submittedName>
</protein>
<dbReference type="EMBL" id="BART01041777">
    <property type="protein sequence ID" value="GAH28884.1"/>
    <property type="molecule type" value="Genomic_DNA"/>
</dbReference>
<organism evidence="1">
    <name type="scientific">marine sediment metagenome</name>
    <dbReference type="NCBI Taxonomy" id="412755"/>
    <lineage>
        <taxon>unclassified sequences</taxon>
        <taxon>metagenomes</taxon>
        <taxon>ecological metagenomes</taxon>
    </lineage>
</organism>